<evidence type="ECO:0000313" key="4">
    <source>
        <dbReference type="Proteomes" id="UP000230605"/>
    </source>
</evidence>
<organism evidence="2 4">
    <name type="scientific">Cercospora beticola</name>
    <name type="common">Sugarbeet leaf spot fungus</name>
    <dbReference type="NCBI Taxonomy" id="122368"/>
    <lineage>
        <taxon>Eukaryota</taxon>
        <taxon>Fungi</taxon>
        <taxon>Dikarya</taxon>
        <taxon>Ascomycota</taxon>
        <taxon>Pezizomycotina</taxon>
        <taxon>Dothideomycetes</taxon>
        <taxon>Dothideomycetidae</taxon>
        <taxon>Mycosphaerellales</taxon>
        <taxon>Mycosphaerellaceae</taxon>
        <taxon>Cercospora</taxon>
    </lineage>
</organism>
<evidence type="ECO:0000313" key="3">
    <source>
        <dbReference type="EMBL" id="WPB07505.1"/>
    </source>
</evidence>
<dbReference type="EMBL" id="CP134191">
    <property type="protein sequence ID" value="WPB07505.1"/>
    <property type="molecule type" value="Genomic_DNA"/>
</dbReference>
<evidence type="ECO:0000256" key="1">
    <source>
        <dbReference type="SAM" id="MobiDB-lite"/>
    </source>
</evidence>
<dbReference type="Proteomes" id="UP001302367">
    <property type="component" value="Chromosome 8"/>
</dbReference>
<dbReference type="EMBL" id="LKMD01000103">
    <property type="protein sequence ID" value="PIA95649.1"/>
    <property type="molecule type" value="Genomic_DNA"/>
</dbReference>
<protein>
    <recommendedName>
        <fullName evidence="6">F-box domain-containing protein</fullName>
    </recommendedName>
</protein>
<evidence type="ECO:0000313" key="2">
    <source>
        <dbReference type="EMBL" id="PIA95649.1"/>
    </source>
</evidence>
<accession>A0A2G5HSY7</accession>
<sequence length="372" mass="43179">MAYFHNRLGYYRLDYSTYSTDELRSFVKNRTKQDSDEMTKDQLVAKLEALDDNLIFPFMSLPKDIRLIIYDELAFHPNILATSRGINEEAKPILDGQHTVTTLRIANRRTPPERQNYLARASESAISVNDGPWIHFVNRYPTIDEMDDQLALWPAEVKEARQLDIEVDCTHPDLYQMSKVVYYLATLLSNSSSHIRIRVHMPPPPPSSPRSKRNKPPEPVKGLPEELVRDMFWPLLRICPNNELVLEGFPRKSEETFREGISRQESPYTTAFIRYKTFTHRVSELIDLAKEAGIPWQCALFFSALKRANDTAHCLVPRCMTYPSIEDEWHHKLRLLETEVFAQGRFDRVQAAALEILEARKLGETMQDLELE</sequence>
<evidence type="ECO:0000313" key="5">
    <source>
        <dbReference type="Proteomes" id="UP001302367"/>
    </source>
</evidence>
<reference evidence="3 5" key="2">
    <citation type="submission" date="2023-09" db="EMBL/GenBank/DDBJ databases">
        <title>Complete-Gapless Cercospora beticola genome.</title>
        <authorList>
            <person name="Wyatt N.A."/>
            <person name="Spanner R.E."/>
            <person name="Bolton M.D."/>
        </authorList>
    </citation>
    <scope>NUCLEOTIDE SEQUENCE [LARGE SCALE GENOMIC DNA]</scope>
    <source>
        <strain evidence="3">Cb09-40</strain>
    </source>
</reference>
<dbReference type="AlphaFoldDB" id="A0A2G5HSY7"/>
<keyword evidence="5" id="KW-1185">Reference proteome</keyword>
<reference evidence="2 4" key="1">
    <citation type="submission" date="2015-10" db="EMBL/GenBank/DDBJ databases">
        <title>The cercosporin biosynthetic gene cluster was horizontally transferred to several fungal lineages and shown to be expanded in Cercospora beticola based on microsynteny with recipient genomes.</title>
        <authorList>
            <person name="De Jonge R."/>
            <person name="Ebert M.K."/>
            <person name="Suttle J.C."/>
            <person name="Jurick Ii W.M."/>
            <person name="Secor G.A."/>
            <person name="Thomma B.P."/>
            <person name="Van De Peer Y."/>
            <person name="Bolton M.D."/>
        </authorList>
    </citation>
    <scope>NUCLEOTIDE SEQUENCE [LARGE SCALE GENOMIC DNA]</scope>
    <source>
        <strain evidence="2 4">09-40</strain>
    </source>
</reference>
<gene>
    <name evidence="2" type="ORF">CB0940_10775</name>
    <name evidence="3" type="ORF">RHO25_012166</name>
</gene>
<feature type="region of interest" description="Disordered" evidence="1">
    <location>
        <begin position="197"/>
        <end position="221"/>
    </location>
</feature>
<evidence type="ECO:0008006" key="6">
    <source>
        <dbReference type="Google" id="ProtNLM"/>
    </source>
</evidence>
<proteinExistence type="predicted"/>
<dbReference type="Proteomes" id="UP000230605">
    <property type="component" value="Chromosome 8"/>
</dbReference>
<name>A0A2G5HSY7_CERBT</name>
<dbReference type="OrthoDB" id="5314997at2759"/>